<proteinExistence type="predicted"/>
<reference evidence="2 3" key="1">
    <citation type="submission" date="2017-06" db="EMBL/GenBank/DDBJ databases">
        <authorList>
            <consortium name="Pathogen Informatics"/>
        </authorList>
    </citation>
    <scope>NUCLEOTIDE SEQUENCE [LARGE SCALE GENOMIC DNA]</scope>
    <source>
        <strain evidence="2 3">NCTC13839</strain>
    </source>
</reference>
<sequence>MKKSILFIALLFLFISYGCSKEDEREEEVDNKPPSNLSGPKKIFENNVKHKVISKQDAKKDIKLYLDSSAELSEISEYYQDKSYDEKLSENDDKNLKKIKKRLQENDRNFQLYIENNEFPTKYKDNLYKIHKYIYKSNQFDIESFVDDIEEGKISRDKFDKLYKDTKEVNGKEQKKIEDFLKEENIKTKAFKK</sequence>
<organism evidence="2 3">
    <name type="scientific">Mammaliicoccus stepanovicii</name>
    <dbReference type="NCBI Taxonomy" id="643214"/>
    <lineage>
        <taxon>Bacteria</taxon>
        <taxon>Bacillati</taxon>
        <taxon>Bacillota</taxon>
        <taxon>Bacilli</taxon>
        <taxon>Bacillales</taxon>
        <taxon>Staphylococcaceae</taxon>
        <taxon>Mammaliicoccus</taxon>
    </lineage>
</organism>
<dbReference type="AlphaFoldDB" id="A0A239ZX79"/>
<keyword evidence="3" id="KW-1185">Reference proteome</keyword>
<dbReference type="OrthoDB" id="2412973at2"/>
<dbReference type="KEGG" id="sste:SAMEA4384403_2000"/>
<dbReference type="NCBIfam" id="NF033193">
    <property type="entry name" value="lipo_NDxxF"/>
    <property type="match status" value="1"/>
</dbReference>
<protein>
    <submittedName>
        <fullName evidence="2">Lipoprotein</fullName>
    </submittedName>
</protein>
<feature type="chain" id="PRO_5039515656" evidence="1">
    <location>
        <begin position="22"/>
        <end position="193"/>
    </location>
</feature>
<feature type="signal peptide" evidence="1">
    <location>
        <begin position="1"/>
        <end position="21"/>
    </location>
</feature>
<dbReference type="InterPro" id="IPR047903">
    <property type="entry name" value="NDxxF_lipo"/>
</dbReference>
<name>A0A239ZX79_9STAP</name>
<dbReference type="EMBL" id="LT906462">
    <property type="protein sequence ID" value="SNV75306.1"/>
    <property type="molecule type" value="Genomic_DNA"/>
</dbReference>
<dbReference type="Proteomes" id="UP000242084">
    <property type="component" value="Chromosome 1"/>
</dbReference>
<dbReference type="PROSITE" id="PS51257">
    <property type="entry name" value="PROKAR_LIPOPROTEIN"/>
    <property type="match status" value="1"/>
</dbReference>
<keyword evidence="1" id="KW-0732">Signal</keyword>
<evidence type="ECO:0000313" key="3">
    <source>
        <dbReference type="Proteomes" id="UP000242084"/>
    </source>
</evidence>
<accession>A0A239ZX79</accession>
<gene>
    <name evidence="2" type="ORF">SAMEA4384403_02000</name>
</gene>
<evidence type="ECO:0000256" key="1">
    <source>
        <dbReference type="SAM" id="SignalP"/>
    </source>
</evidence>
<dbReference type="RefSeq" id="WP_158245700.1">
    <property type="nucleotide sequence ID" value="NZ_BMDM01000001.1"/>
</dbReference>
<evidence type="ECO:0000313" key="2">
    <source>
        <dbReference type="EMBL" id="SNV75306.1"/>
    </source>
</evidence>
<keyword evidence="2" id="KW-0449">Lipoprotein</keyword>